<organism evidence="5 6">
    <name type="scientific">Endosaccharibacter trunci</name>
    <dbReference type="NCBI Taxonomy" id="2812733"/>
    <lineage>
        <taxon>Bacteria</taxon>
        <taxon>Pseudomonadati</taxon>
        <taxon>Pseudomonadota</taxon>
        <taxon>Alphaproteobacteria</taxon>
        <taxon>Acetobacterales</taxon>
        <taxon>Acetobacteraceae</taxon>
        <taxon>Endosaccharibacter</taxon>
    </lineage>
</organism>
<keyword evidence="1" id="KW-0328">Glycosyltransferase</keyword>
<dbReference type="PANTHER" id="PTHR30160">
    <property type="entry name" value="TETRAACYLDISACCHARIDE 4'-KINASE-RELATED"/>
    <property type="match status" value="1"/>
</dbReference>
<dbReference type="Pfam" id="PF01075">
    <property type="entry name" value="Glyco_transf_9"/>
    <property type="match status" value="1"/>
</dbReference>
<evidence type="ECO:0000256" key="3">
    <source>
        <dbReference type="SAM" id="MobiDB-lite"/>
    </source>
</evidence>
<reference evidence="5 6" key="1">
    <citation type="submission" date="2022-06" db="EMBL/GenBank/DDBJ databases">
        <title>Endosaccharibacter gen. nov., sp. nov., endophytic bacteria isolated from sugarcane.</title>
        <authorList>
            <person name="Pitiwittayakul N."/>
            <person name="Yukphan P."/>
            <person name="Charoenyingcharoen P."/>
            <person name="Tanasupawat S."/>
        </authorList>
    </citation>
    <scope>NUCLEOTIDE SEQUENCE [LARGE SCALE GENOMIC DNA]</scope>
    <source>
        <strain evidence="5 6">KSS8</strain>
    </source>
</reference>
<sequence>MNATTKKSDLAADLQILPQATQDPAVAGTPAPASGQTAAEAAARDSGSQASRSPAQATPKPAFPPPSAQPTQSGPLGIRFDFNAGARVLLPPGRRWRVRLRDLDTGNVLFFNENDGALVMSTKRYFVRIGLDVWDLSAPDHDRPVLSHEYDCTGRTVLINFPIGTLGDTIGWFPYAARFAAERGAHVVCALSKLIIPLLRDTYPHITFVSHEEVVERALAEQAYATYSLGLFFDDKDGMHQPTDFRLVGLHRTAGYILGVDPREEAPQIGCDPGGRPIEEPYVCIAVQSSSQCKYWNNPNGWREVIAHLKARGYRVVCIDQKPMHGTGIVWNHIPHGVEDQTGDRPLTERARWLKHAAFFVGLSSGLSWLAWAAGCPVVLISGFTHPTNEFDTPFRVINWHSCNACWNDPRERFDHHDFLWCPRHANTPRQFECTRLITTQQVMSAIDRIPAPIPAASR</sequence>
<keyword evidence="6" id="KW-1185">Reference proteome</keyword>
<proteinExistence type="predicted"/>
<dbReference type="PANTHER" id="PTHR30160:SF1">
    <property type="entry name" value="LIPOPOLYSACCHARIDE 1,2-N-ACETYLGLUCOSAMINETRANSFERASE-RELATED"/>
    <property type="match status" value="1"/>
</dbReference>
<dbReference type="Pfam" id="PF21129">
    <property type="entry name" value="TibC_1st"/>
    <property type="match status" value="1"/>
</dbReference>
<dbReference type="RefSeq" id="WP_422864927.1">
    <property type="nucleotide sequence ID" value="NZ_JAMSKV010000012.1"/>
</dbReference>
<feature type="domain" description="Autotransproter heptosyltransferase TibC/BAHTCr-like N-terminal" evidence="4">
    <location>
        <begin position="74"/>
        <end position="135"/>
    </location>
</feature>
<protein>
    <submittedName>
        <fullName evidence="5">Autotransporter strand-loop-strand O-heptosyltransferase</fullName>
    </submittedName>
</protein>
<dbReference type="NCBIfam" id="TIGR04414">
    <property type="entry name" value="hepto_Aah_TibC"/>
    <property type="match status" value="1"/>
</dbReference>
<dbReference type="InterPro" id="IPR002201">
    <property type="entry name" value="Glyco_trans_9"/>
</dbReference>
<evidence type="ECO:0000259" key="4">
    <source>
        <dbReference type="Pfam" id="PF21129"/>
    </source>
</evidence>
<evidence type="ECO:0000313" key="5">
    <source>
        <dbReference type="EMBL" id="MCQ8279444.1"/>
    </source>
</evidence>
<dbReference type="Gene3D" id="3.40.50.2000">
    <property type="entry name" value="Glycogen Phosphorylase B"/>
    <property type="match status" value="1"/>
</dbReference>
<evidence type="ECO:0000313" key="6">
    <source>
        <dbReference type="Proteomes" id="UP001524587"/>
    </source>
</evidence>
<name>A0ABT1W990_9PROT</name>
<dbReference type="Proteomes" id="UP001524587">
    <property type="component" value="Unassembled WGS sequence"/>
</dbReference>
<feature type="region of interest" description="Disordered" evidence="3">
    <location>
        <begin position="1"/>
        <end position="76"/>
    </location>
</feature>
<gene>
    <name evidence="5" type="ORF">NFI95_13440</name>
</gene>
<dbReference type="CDD" id="cd03789">
    <property type="entry name" value="GT9_LPS_heptosyltransferase"/>
    <property type="match status" value="1"/>
</dbReference>
<dbReference type="SUPFAM" id="SSF53756">
    <property type="entry name" value="UDP-Glycosyltransferase/glycogen phosphorylase"/>
    <property type="match status" value="1"/>
</dbReference>
<accession>A0ABT1W990</accession>
<dbReference type="InterPro" id="IPR030929">
    <property type="entry name" value="Aah/TibC-like"/>
</dbReference>
<keyword evidence="2" id="KW-0808">Transferase</keyword>
<feature type="compositionally biased region" description="Basic and acidic residues" evidence="3">
    <location>
        <begin position="1"/>
        <end position="10"/>
    </location>
</feature>
<dbReference type="InterPro" id="IPR049327">
    <property type="entry name" value="TibC/BAHTCr-like_N"/>
</dbReference>
<evidence type="ECO:0000256" key="2">
    <source>
        <dbReference type="ARBA" id="ARBA00022679"/>
    </source>
</evidence>
<comment type="caution">
    <text evidence="5">The sequence shown here is derived from an EMBL/GenBank/DDBJ whole genome shotgun (WGS) entry which is preliminary data.</text>
</comment>
<dbReference type="EMBL" id="JAMSKV010000012">
    <property type="protein sequence ID" value="MCQ8279444.1"/>
    <property type="molecule type" value="Genomic_DNA"/>
</dbReference>
<evidence type="ECO:0000256" key="1">
    <source>
        <dbReference type="ARBA" id="ARBA00022676"/>
    </source>
</evidence>
<dbReference type="InterPro" id="IPR051199">
    <property type="entry name" value="LPS_LOS_Heptosyltrfase"/>
</dbReference>